<organism evidence="2 3">
    <name type="scientific">Cytospora leucostoma</name>
    <dbReference type="NCBI Taxonomy" id="1230097"/>
    <lineage>
        <taxon>Eukaryota</taxon>
        <taxon>Fungi</taxon>
        <taxon>Dikarya</taxon>
        <taxon>Ascomycota</taxon>
        <taxon>Pezizomycotina</taxon>
        <taxon>Sordariomycetes</taxon>
        <taxon>Sordariomycetidae</taxon>
        <taxon>Diaporthales</taxon>
        <taxon>Cytosporaceae</taxon>
        <taxon>Cytospora</taxon>
    </lineage>
</organism>
<dbReference type="AlphaFoldDB" id="A0A423X4N5"/>
<accession>A0A423X4N5</accession>
<protein>
    <submittedName>
        <fullName evidence="2">Uncharacterized protein</fullName>
    </submittedName>
</protein>
<dbReference type="OrthoDB" id="5210324at2759"/>
<evidence type="ECO:0000313" key="2">
    <source>
        <dbReference type="EMBL" id="ROW10891.1"/>
    </source>
</evidence>
<evidence type="ECO:0000256" key="1">
    <source>
        <dbReference type="SAM" id="MobiDB-lite"/>
    </source>
</evidence>
<reference evidence="2 3" key="1">
    <citation type="submission" date="2015-09" db="EMBL/GenBank/DDBJ databases">
        <title>Host preference determinants of Valsa canker pathogens revealed by comparative genomics.</title>
        <authorList>
            <person name="Yin Z."/>
            <person name="Huang L."/>
        </authorList>
    </citation>
    <scope>NUCLEOTIDE SEQUENCE [LARGE SCALE GENOMIC DNA]</scope>
    <source>
        <strain evidence="2 3">SXYLt</strain>
    </source>
</reference>
<comment type="caution">
    <text evidence="2">The sequence shown here is derived from an EMBL/GenBank/DDBJ whole genome shotgun (WGS) entry which is preliminary data.</text>
</comment>
<proteinExistence type="predicted"/>
<name>A0A423X4N5_9PEZI</name>
<evidence type="ECO:0000313" key="3">
    <source>
        <dbReference type="Proteomes" id="UP000285146"/>
    </source>
</evidence>
<dbReference type="InParanoid" id="A0A423X4N5"/>
<feature type="region of interest" description="Disordered" evidence="1">
    <location>
        <begin position="35"/>
        <end position="62"/>
    </location>
</feature>
<gene>
    <name evidence="2" type="ORF">VPNG_05313</name>
</gene>
<keyword evidence="3" id="KW-1185">Reference proteome</keyword>
<sequence length="288" mass="32344">MDSFSDHSPVLTSPISLSYLASVFQPDDVVTFKYDKSPQTRGDGTSDCNHKDPPSSYTSSSLPTFDGPSLMRRVYRLWDTLRRFTMYYYCTHVLAPSHAPWCRDAQGLLPAAAQMILFDDNSWLVTRLTPSSAMLNHPWLGLPLAATGLDKIYSAYLDWRRRDAAKSAVVQQRGGKPLGRRVRLAPGDHVVSVFEGGSTEKTNTTTTTHNFVPAGEDGEDMLFVIMEIDCDGELTFHHKCLHCQDLTCDQCIEEPCNDYLDPGYNEAQDFRIPAFKRGLLYGSRDHYG</sequence>
<dbReference type="EMBL" id="LKEB01000027">
    <property type="protein sequence ID" value="ROW10891.1"/>
    <property type="molecule type" value="Genomic_DNA"/>
</dbReference>
<dbReference type="Proteomes" id="UP000285146">
    <property type="component" value="Unassembled WGS sequence"/>
</dbReference>